<evidence type="ECO:0000259" key="11">
    <source>
        <dbReference type="Pfam" id="PF24105"/>
    </source>
</evidence>
<evidence type="ECO:0000256" key="2">
    <source>
        <dbReference type="ARBA" id="ARBA00007306"/>
    </source>
</evidence>
<protein>
    <submittedName>
        <fullName evidence="12">WD domain, G-beta repeat</fullName>
    </submittedName>
</protein>
<dbReference type="GO" id="GO:0006335">
    <property type="term" value="P:DNA replication-dependent chromatin assembly"/>
    <property type="evidence" value="ECO:0007669"/>
    <property type="project" value="InterPro"/>
</dbReference>
<dbReference type="GO" id="GO:0006281">
    <property type="term" value="P:DNA repair"/>
    <property type="evidence" value="ECO:0007669"/>
    <property type="project" value="UniProtKB-KW"/>
</dbReference>
<feature type="repeat" description="WD" evidence="9">
    <location>
        <begin position="90"/>
        <end position="131"/>
    </location>
</feature>
<dbReference type="PROSITE" id="PS50294">
    <property type="entry name" value="WD_REPEATS_REGION"/>
    <property type="match status" value="1"/>
</dbReference>
<reference evidence="12" key="1">
    <citation type="submission" date="2022-07" db="EMBL/GenBank/DDBJ databases">
        <title>The genome of Lyophyllum shimeji provides insight into the initial evolution of ectomycorrhizal fungal genome.</title>
        <authorList>
            <person name="Kobayashi Y."/>
            <person name="Shibata T."/>
            <person name="Hirakawa H."/>
            <person name="Shigenobu S."/>
            <person name="Nishiyama T."/>
            <person name="Yamada A."/>
            <person name="Hasebe M."/>
            <person name="Kawaguchi M."/>
        </authorList>
    </citation>
    <scope>NUCLEOTIDE SEQUENCE</scope>
    <source>
        <strain evidence="12">AT787</strain>
    </source>
</reference>
<feature type="compositionally biased region" description="Basic and acidic residues" evidence="10">
    <location>
        <begin position="786"/>
        <end position="796"/>
    </location>
</feature>
<dbReference type="InterPro" id="IPR055410">
    <property type="entry name" value="Beta-prop_CAF1B_HIR1"/>
</dbReference>
<dbReference type="EMBL" id="BRPK01000007">
    <property type="protein sequence ID" value="GLB39656.1"/>
    <property type="molecule type" value="Genomic_DNA"/>
</dbReference>
<sequence>MRFRTLEIRWHDSKPISTCDFQPVSFKKARPAAGNEKAFAGHSYRLATGGEDNHVRIWMVHPNIRPSTLLETEDVTNGPRPPRVEYLATLSRHSAAVNVVRFSPNGELIASAGDDGMIIIWSPSTTPQASTYGSDLTPEELQHEKEYWKPRTTFRCTTMQVYDLAWSPNGEYIIAGSTDNTARVFTVADGKCVQEIAEHTHYVQGVAWDPLNEYIATQSSDRAMHIYRISTKQGIFEAHAVGKNTRMPHRHSRTPSVQGGSRPPMFRSQSIASDSESAVSDYPEPSGSSHARDGAPLTPATSVASTSSMFPPPSIDKPSSRRSSFSGSNAPSSPATYSRYGRSPSPMPPLPAIRSQPPPALVAWASVKLYGDESYTNFFRRLTFSPDGGLLMTPAGQFEDPSVIPAKSSTNGNGKEDNNGTPVRGRRGRPSVVTSDLTPTSAPPPPPTQSATSSVYIYSRANFARPPVAQLPGHKKASVAVRFSPVLYELRPGVDGPDAVPHTHTHEQKAAALEKGVEGSVDVDVAGPVSSSEGVGSFIAPQRTPSSQPSGSQGTIAAPSPRLGNMNLSVSLMSSPAQSPLDLRPPTPAASKPPTPNPGQQTPTRVGPALNAGAGTGTVFALPYRMLFAVVTMDTVAIYDTQQAGPVCILTKLHYDEFTDLTWSPDGQCLMVSSRDGYCTLITFDEILPAHHTQQHTLQLQSIAHHHSVPISASASSSNSNSNSHSHTNTHAQPSSSVTATPFANAKKRPEPPLTPATSVDGGEQREQGYFAQPGGSGSGGGEAGGEERDKVQEPPKKKRRVALTRVGDLEQ</sequence>
<evidence type="ECO:0000256" key="8">
    <source>
        <dbReference type="ARBA" id="ARBA00023242"/>
    </source>
</evidence>
<feature type="region of interest" description="Disordered" evidence="10">
    <location>
        <begin position="709"/>
        <end position="812"/>
    </location>
</feature>
<keyword evidence="4" id="KW-0677">Repeat</keyword>
<keyword evidence="6" id="KW-0156">Chromatin regulator</keyword>
<evidence type="ECO:0000256" key="4">
    <source>
        <dbReference type="ARBA" id="ARBA00022737"/>
    </source>
</evidence>
<evidence type="ECO:0000256" key="7">
    <source>
        <dbReference type="ARBA" id="ARBA00023204"/>
    </source>
</evidence>
<dbReference type="SUPFAM" id="SSF50978">
    <property type="entry name" value="WD40 repeat-like"/>
    <property type="match status" value="1"/>
</dbReference>
<feature type="compositionally biased region" description="Polar residues" evidence="10">
    <location>
        <begin position="566"/>
        <end position="578"/>
    </location>
</feature>
<comment type="caution">
    <text evidence="12">The sequence shown here is derived from an EMBL/GenBank/DDBJ whole genome shotgun (WGS) entry which is preliminary data.</text>
</comment>
<evidence type="ECO:0000256" key="9">
    <source>
        <dbReference type="PROSITE-ProRule" id="PRU00221"/>
    </source>
</evidence>
<proteinExistence type="inferred from homology"/>
<keyword evidence="13" id="KW-1185">Reference proteome</keyword>
<comment type="subcellular location">
    <subcellularLocation>
        <location evidence="1">Nucleus</location>
    </subcellularLocation>
</comment>
<feature type="region of interest" description="Disordered" evidence="10">
    <location>
        <begin position="393"/>
        <end position="452"/>
    </location>
</feature>
<feature type="region of interest" description="Disordered" evidence="10">
    <location>
        <begin position="532"/>
        <end position="610"/>
    </location>
</feature>
<evidence type="ECO:0000256" key="6">
    <source>
        <dbReference type="ARBA" id="ARBA00022853"/>
    </source>
</evidence>
<feature type="domain" description="CAF1B/HIR1 beta-propeller" evidence="11">
    <location>
        <begin position="616"/>
        <end position="686"/>
    </location>
</feature>
<dbReference type="Pfam" id="PF24105">
    <property type="entry name" value="Beta-prop_CAF1B_HIR1"/>
    <property type="match status" value="2"/>
</dbReference>
<keyword evidence="3 9" id="KW-0853">WD repeat</keyword>
<feature type="compositionally biased region" description="Pro residues" evidence="10">
    <location>
        <begin position="583"/>
        <end position="597"/>
    </location>
</feature>
<dbReference type="InterPro" id="IPR045145">
    <property type="entry name" value="PTHR15271"/>
</dbReference>
<keyword evidence="5" id="KW-0227">DNA damage</keyword>
<feature type="compositionally biased region" description="Pro residues" evidence="10">
    <location>
        <begin position="345"/>
        <end position="354"/>
    </location>
</feature>
<evidence type="ECO:0000256" key="10">
    <source>
        <dbReference type="SAM" id="MobiDB-lite"/>
    </source>
</evidence>
<dbReference type="Gene3D" id="2.130.10.10">
    <property type="entry name" value="YVTN repeat-like/Quinoprotein amine dehydrogenase"/>
    <property type="match status" value="2"/>
</dbReference>
<dbReference type="PROSITE" id="PS50082">
    <property type="entry name" value="WD_REPEATS_2"/>
    <property type="match status" value="3"/>
</dbReference>
<gene>
    <name evidence="12" type="primary">CAC2</name>
    <name evidence="12" type="ORF">LshimejAT787_0701660</name>
</gene>
<feature type="compositionally biased region" description="Polar residues" evidence="10">
    <location>
        <begin position="267"/>
        <end position="278"/>
    </location>
</feature>
<feature type="compositionally biased region" description="Polar residues" evidence="10">
    <location>
        <begin position="299"/>
        <end position="309"/>
    </location>
</feature>
<organism evidence="12 13">
    <name type="scientific">Lyophyllum shimeji</name>
    <name type="common">Hon-shimeji</name>
    <name type="synonym">Tricholoma shimeji</name>
    <dbReference type="NCBI Taxonomy" id="47721"/>
    <lineage>
        <taxon>Eukaryota</taxon>
        <taxon>Fungi</taxon>
        <taxon>Dikarya</taxon>
        <taxon>Basidiomycota</taxon>
        <taxon>Agaricomycotina</taxon>
        <taxon>Agaricomycetes</taxon>
        <taxon>Agaricomycetidae</taxon>
        <taxon>Agaricales</taxon>
        <taxon>Tricholomatineae</taxon>
        <taxon>Lyophyllaceae</taxon>
        <taxon>Lyophyllum</taxon>
    </lineage>
</organism>
<dbReference type="AlphaFoldDB" id="A0A9P3UQW6"/>
<feature type="repeat" description="WD" evidence="9">
    <location>
        <begin position="154"/>
        <end position="195"/>
    </location>
</feature>
<dbReference type="OrthoDB" id="71227at2759"/>
<feature type="compositionally biased region" description="Low complexity" evidence="10">
    <location>
        <begin position="430"/>
        <end position="440"/>
    </location>
</feature>
<comment type="similarity">
    <text evidence="2">Belongs to the WD repeat HIR1 family.</text>
</comment>
<name>A0A9P3UQW6_LYOSH</name>
<feature type="compositionally biased region" description="Polar residues" evidence="10">
    <location>
        <begin position="733"/>
        <end position="742"/>
    </location>
</feature>
<keyword evidence="8" id="KW-0539">Nucleus</keyword>
<feature type="region of interest" description="Disordered" evidence="10">
    <location>
        <begin position="242"/>
        <end position="354"/>
    </location>
</feature>
<dbReference type="GO" id="GO:0033186">
    <property type="term" value="C:CAF-1 complex"/>
    <property type="evidence" value="ECO:0007669"/>
    <property type="project" value="TreeGrafter"/>
</dbReference>
<feature type="compositionally biased region" description="Low complexity" evidence="10">
    <location>
        <begin position="321"/>
        <end position="334"/>
    </location>
</feature>
<feature type="compositionally biased region" description="Gly residues" evidence="10">
    <location>
        <begin position="775"/>
        <end position="784"/>
    </location>
</feature>
<dbReference type="InterPro" id="IPR036322">
    <property type="entry name" value="WD40_repeat_dom_sf"/>
</dbReference>
<feature type="compositionally biased region" description="Low complexity" evidence="10">
    <location>
        <begin position="709"/>
        <end position="732"/>
    </location>
</feature>
<feature type="domain" description="CAF1B/HIR1 beta-propeller" evidence="11">
    <location>
        <begin position="1"/>
        <end position="242"/>
    </location>
</feature>
<accession>A0A9P3UQW6</accession>
<dbReference type="InterPro" id="IPR015943">
    <property type="entry name" value="WD40/YVTN_repeat-like_dom_sf"/>
</dbReference>
<dbReference type="SMART" id="SM00320">
    <property type="entry name" value="WD40"/>
    <property type="match status" value="5"/>
</dbReference>
<feature type="repeat" description="WD" evidence="9">
    <location>
        <begin position="196"/>
        <end position="237"/>
    </location>
</feature>
<evidence type="ECO:0000256" key="5">
    <source>
        <dbReference type="ARBA" id="ARBA00022763"/>
    </source>
</evidence>
<feature type="region of interest" description="Disordered" evidence="10">
    <location>
        <begin position="495"/>
        <end position="517"/>
    </location>
</feature>
<evidence type="ECO:0000256" key="1">
    <source>
        <dbReference type="ARBA" id="ARBA00004123"/>
    </source>
</evidence>
<dbReference type="GO" id="GO:0006334">
    <property type="term" value="P:nucleosome assembly"/>
    <property type="evidence" value="ECO:0007669"/>
    <property type="project" value="TreeGrafter"/>
</dbReference>
<feature type="compositionally biased region" description="Polar residues" evidence="10">
    <location>
        <begin position="543"/>
        <end position="555"/>
    </location>
</feature>
<dbReference type="PANTHER" id="PTHR15271">
    <property type="entry name" value="CHROMATIN ASSEMBLY FACTOR 1 SUBUNIT B"/>
    <property type="match status" value="1"/>
</dbReference>
<dbReference type="PANTHER" id="PTHR15271:SF4">
    <property type="entry name" value="CHROMATIN ASSEMBLY FACTOR 1 SUBUNIT B"/>
    <property type="match status" value="1"/>
</dbReference>
<dbReference type="GO" id="GO:0005634">
    <property type="term" value="C:nucleus"/>
    <property type="evidence" value="ECO:0007669"/>
    <property type="project" value="UniProtKB-SubCell"/>
</dbReference>
<keyword evidence="7" id="KW-0234">DNA repair</keyword>
<evidence type="ECO:0000313" key="13">
    <source>
        <dbReference type="Proteomes" id="UP001063166"/>
    </source>
</evidence>
<evidence type="ECO:0000313" key="12">
    <source>
        <dbReference type="EMBL" id="GLB39656.1"/>
    </source>
</evidence>
<dbReference type="InterPro" id="IPR001680">
    <property type="entry name" value="WD40_rpt"/>
</dbReference>
<dbReference type="Proteomes" id="UP001063166">
    <property type="component" value="Unassembled WGS sequence"/>
</dbReference>
<evidence type="ECO:0000256" key="3">
    <source>
        <dbReference type="ARBA" id="ARBA00022574"/>
    </source>
</evidence>